<dbReference type="InterPro" id="IPR036265">
    <property type="entry name" value="HIT-like_sf"/>
</dbReference>
<evidence type="ECO:0000256" key="1">
    <source>
        <dbReference type="SAM" id="MobiDB-lite"/>
    </source>
</evidence>
<dbReference type="Gene3D" id="3.30.428.70">
    <property type="match status" value="1"/>
</dbReference>
<dbReference type="PANTHER" id="PTHR38420">
    <property type="entry name" value="AP-4-A PHOSPHORYLASE II"/>
    <property type="match status" value="1"/>
</dbReference>
<dbReference type="InterPro" id="IPR043171">
    <property type="entry name" value="Ap4A_phos1/2-like"/>
</dbReference>
<dbReference type="InterPro" id="IPR009163">
    <property type="entry name" value="Ap4A_phos1/2"/>
</dbReference>
<feature type="region of interest" description="Disordered" evidence="1">
    <location>
        <begin position="50"/>
        <end position="78"/>
    </location>
</feature>
<reference evidence="4" key="1">
    <citation type="journal article" date="2020" name="Stud. Mycol.">
        <title>101 Dothideomycetes genomes: a test case for predicting lifestyles and emergence of pathogens.</title>
        <authorList>
            <person name="Haridas S."/>
            <person name="Albert R."/>
            <person name="Binder M."/>
            <person name="Bloem J."/>
            <person name="Labutti K."/>
            <person name="Salamov A."/>
            <person name="Andreopoulos B."/>
            <person name="Baker S."/>
            <person name="Barry K."/>
            <person name="Bills G."/>
            <person name="Bluhm B."/>
            <person name="Cannon C."/>
            <person name="Castanera R."/>
            <person name="Culley D."/>
            <person name="Daum C."/>
            <person name="Ezra D."/>
            <person name="Gonzalez J."/>
            <person name="Henrissat B."/>
            <person name="Kuo A."/>
            <person name="Liang C."/>
            <person name="Lipzen A."/>
            <person name="Lutzoni F."/>
            <person name="Magnuson J."/>
            <person name="Mondo S."/>
            <person name="Nolan M."/>
            <person name="Ohm R."/>
            <person name="Pangilinan J."/>
            <person name="Park H.-J."/>
            <person name="Ramirez L."/>
            <person name="Alfaro M."/>
            <person name="Sun H."/>
            <person name="Tritt A."/>
            <person name="Yoshinaga Y."/>
            <person name="Zwiers L.-H."/>
            <person name="Turgeon B."/>
            <person name="Goodwin S."/>
            <person name="Spatafora J."/>
            <person name="Crous P."/>
            <person name="Grigoriev I."/>
        </authorList>
    </citation>
    <scope>NUCLEOTIDE SEQUENCE</scope>
    <source>
        <strain evidence="4">ATCC 16933</strain>
    </source>
</reference>
<gene>
    <name evidence="4" type="ORF">BDY21DRAFT_278221</name>
</gene>
<dbReference type="GO" id="GO:0003877">
    <property type="term" value="F:ATP:ADP adenylyltransferase activity"/>
    <property type="evidence" value="ECO:0007669"/>
    <property type="project" value="InterPro"/>
</dbReference>
<dbReference type="Pfam" id="PF19327">
    <property type="entry name" value="Ap4A_phos_N"/>
    <property type="match status" value="1"/>
</dbReference>
<evidence type="ECO:0000313" key="4">
    <source>
        <dbReference type="EMBL" id="KAF2461546.1"/>
    </source>
</evidence>
<dbReference type="InterPro" id="IPR045759">
    <property type="entry name" value="Ap4A_phos1/2_N"/>
</dbReference>
<dbReference type="GO" id="GO:0005524">
    <property type="term" value="F:ATP binding"/>
    <property type="evidence" value="ECO:0007669"/>
    <property type="project" value="InterPro"/>
</dbReference>
<evidence type="ECO:0000259" key="2">
    <source>
        <dbReference type="Pfam" id="PF09830"/>
    </source>
</evidence>
<evidence type="ECO:0000259" key="3">
    <source>
        <dbReference type="Pfam" id="PF19327"/>
    </source>
</evidence>
<dbReference type="SUPFAM" id="SSF54197">
    <property type="entry name" value="HIT-like"/>
    <property type="match status" value="1"/>
</dbReference>
<proteinExistence type="predicted"/>
<dbReference type="GO" id="GO:0009117">
    <property type="term" value="P:nucleotide metabolic process"/>
    <property type="evidence" value="ECO:0007669"/>
    <property type="project" value="InterPro"/>
</dbReference>
<feature type="domain" description="ATP adenylyltransferase C-terminal" evidence="2">
    <location>
        <begin position="198"/>
        <end position="328"/>
    </location>
</feature>
<organism evidence="4 5">
    <name type="scientific">Lineolata rhizophorae</name>
    <dbReference type="NCBI Taxonomy" id="578093"/>
    <lineage>
        <taxon>Eukaryota</taxon>
        <taxon>Fungi</taxon>
        <taxon>Dikarya</taxon>
        <taxon>Ascomycota</taxon>
        <taxon>Pezizomycotina</taxon>
        <taxon>Dothideomycetes</taxon>
        <taxon>Dothideomycetes incertae sedis</taxon>
        <taxon>Lineolatales</taxon>
        <taxon>Lineolataceae</taxon>
        <taxon>Lineolata</taxon>
    </lineage>
</organism>
<protein>
    <submittedName>
        <fullName evidence="4">HIT-like domain-containing protein</fullName>
    </submittedName>
</protein>
<dbReference type="OrthoDB" id="10267950at2759"/>
<evidence type="ECO:0000313" key="5">
    <source>
        <dbReference type="Proteomes" id="UP000799766"/>
    </source>
</evidence>
<dbReference type="Proteomes" id="UP000799766">
    <property type="component" value="Unassembled WGS sequence"/>
</dbReference>
<dbReference type="EMBL" id="MU001671">
    <property type="protein sequence ID" value="KAF2461546.1"/>
    <property type="molecule type" value="Genomic_DNA"/>
</dbReference>
<accession>A0A6A6PC69</accession>
<sequence length="336" mass="36616">MQLGLAEPLPRLVESKYQLAKSKSSLTFSPTHLAVIRTSSRLPFQLRYCPALGKKPPKPASEGPTKKPDPFEDPPEDLLIASAPRESPTHILVLNKFPIIAEHFIVATKANKPQTHALEESDLSVGLACVRAWEADKTSSGRRLFAFFNSGDHSGASQPHRHLQFLPVESMAQGAEDMGWGLLVDSILPPAGSKTPSTLPFAHFAARIPDKVTSAQLHGLYLQLYGAGQRAVQSYLDEHPGSLELHSTDDGSLPISYNLALTSSAMALCPRRAEGQMLRRDDGSEIGFVALNGTILAGTLMVKGEEEFETLQRDQSRLDDLLRAAGIPLDQNRENL</sequence>
<name>A0A6A6PC69_9PEZI</name>
<feature type="domain" description="Ap4A phosphorylase 1/2 N-terminal" evidence="3">
    <location>
        <begin position="9"/>
        <end position="172"/>
    </location>
</feature>
<dbReference type="PANTHER" id="PTHR38420:SF3">
    <property type="entry name" value="5',5'''-P-1,P-4-TETRAPHOSPHATE PHOSPHORYLASE 2"/>
    <property type="match status" value="1"/>
</dbReference>
<keyword evidence="5" id="KW-1185">Reference proteome</keyword>
<dbReference type="InterPro" id="IPR019200">
    <property type="entry name" value="ATP_adenylylTrfase_C"/>
</dbReference>
<dbReference type="AlphaFoldDB" id="A0A6A6PC69"/>
<dbReference type="Pfam" id="PF09830">
    <property type="entry name" value="ATP_transf"/>
    <property type="match status" value="1"/>
</dbReference>